<organism evidence="1 2">
    <name type="scientific">Glossina austeni</name>
    <name type="common">Savannah tsetse fly</name>
    <dbReference type="NCBI Taxonomy" id="7395"/>
    <lineage>
        <taxon>Eukaryota</taxon>
        <taxon>Metazoa</taxon>
        <taxon>Ecdysozoa</taxon>
        <taxon>Arthropoda</taxon>
        <taxon>Hexapoda</taxon>
        <taxon>Insecta</taxon>
        <taxon>Pterygota</taxon>
        <taxon>Neoptera</taxon>
        <taxon>Endopterygota</taxon>
        <taxon>Diptera</taxon>
        <taxon>Brachycera</taxon>
        <taxon>Muscomorpha</taxon>
        <taxon>Hippoboscoidea</taxon>
        <taxon>Glossinidae</taxon>
        <taxon>Glossina</taxon>
    </lineage>
</organism>
<evidence type="ECO:0000313" key="1">
    <source>
        <dbReference type="EnsemblMetazoa" id="GAUT031071-PA"/>
    </source>
</evidence>
<dbReference type="Proteomes" id="UP000078200">
    <property type="component" value="Unassembled WGS sequence"/>
</dbReference>
<name>A0A1A9VAJ4_GLOAU</name>
<accession>A0A1A9VAJ4</accession>
<keyword evidence="2" id="KW-1185">Reference proteome</keyword>
<evidence type="ECO:0000313" key="2">
    <source>
        <dbReference type="Proteomes" id="UP000078200"/>
    </source>
</evidence>
<dbReference type="EnsemblMetazoa" id="GAUT031071-RA">
    <property type="protein sequence ID" value="GAUT031071-PA"/>
    <property type="gene ID" value="GAUT031071"/>
</dbReference>
<dbReference type="VEuPathDB" id="VectorBase:GAUT031071"/>
<proteinExistence type="predicted"/>
<reference evidence="1" key="1">
    <citation type="submission" date="2020-05" db="UniProtKB">
        <authorList>
            <consortium name="EnsemblMetazoa"/>
        </authorList>
    </citation>
    <scope>IDENTIFICATION</scope>
    <source>
        <strain evidence="1">TTRI</strain>
    </source>
</reference>
<dbReference type="AlphaFoldDB" id="A0A1A9VAJ4"/>
<sequence>MDMHLGKEYRSFSKKRSTDDKSLLILNDIYYDANTWTHAYTSKQRSVTEQQNSDTTGHKYSKGHRMIVSARNKCVILLLLSADEVASESKPKGARKVLDLTTAVAVTPGTTILPTQVNHVCLPLLYVYQTPTSVDYFHSLTLPLSSVPLRTLNILNVLEVCFVTSDISKQNIPHTVVMIKFMVLDNKRIGSLSIMLFAKKATYVITRATLVRLTT</sequence>
<protein>
    <submittedName>
        <fullName evidence="1">Uncharacterized protein</fullName>
    </submittedName>
</protein>